<feature type="compositionally biased region" description="Basic and acidic residues" evidence="1">
    <location>
        <begin position="721"/>
        <end position="733"/>
    </location>
</feature>
<dbReference type="Gramene" id="TraesCS1A03G0084000.1">
    <property type="protein sequence ID" value="TraesCS1A03G0084000.1.CDS"/>
    <property type="gene ID" value="TraesCS1A03G0084000"/>
</dbReference>
<dbReference type="Proteomes" id="UP000019116">
    <property type="component" value="Chromosome 1A"/>
</dbReference>
<accession>A0A3B5XTN0</accession>
<evidence type="ECO:0000313" key="2">
    <source>
        <dbReference type="EnsemblPlants" id="TraesCS1A02G036000.1"/>
    </source>
</evidence>
<feature type="compositionally biased region" description="Polar residues" evidence="1">
    <location>
        <begin position="522"/>
        <end position="535"/>
    </location>
</feature>
<dbReference type="GO" id="GO:0003700">
    <property type="term" value="F:DNA-binding transcription factor activity"/>
    <property type="evidence" value="ECO:0007669"/>
    <property type="project" value="InterPro"/>
</dbReference>
<evidence type="ECO:0000313" key="3">
    <source>
        <dbReference type="Proteomes" id="UP000019116"/>
    </source>
</evidence>
<evidence type="ECO:0000256" key="1">
    <source>
        <dbReference type="SAM" id="MobiDB-lite"/>
    </source>
</evidence>
<dbReference type="EnsemblPlants" id="TraesCS1A02G036000.1">
    <property type="protein sequence ID" value="TraesCS1A02G036000.1"/>
    <property type="gene ID" value="TraesCS1A02G036000"/>
</dbReference>
<dbReference type="OrthoDB" id="689721at2759"/>
<dbReference type="Gramene" id="TraesCS1A02G036000.1">
    <property type="protein sequence ID" value="TraesCS1A02G036000.1"/>
    <property type="gene ID" value="TraesCS1A02G036000"/>
</dbReference>
<feature type="region of interest" description="Disordered" evidence="1">
    <location>
        <begin position="719"/>
        <end position="746"/>
    </location>
</feature>
<name>A0A3B5XTN0_WHEAT</name>
<reference evidence="2" key="2">
    <citation type="submission" date="2018-10" db="UniProtKB">
        <authorList>
            <consortium name="EnsemblPlants"/>
        </authorList>
    </citation>
    <scope>IDENTIFICATION</scope>
</reference>
<dbReference type="STRING" id="4565.A0A3B5XTN0"/>
<feature type="region of interest" description="Disordered" evidence="1">
    <location>
        <begin position="292"/>
        <end position="354"/>
    </location>
</feature>
<dbReference type="PANTHER" id="PTHR46373:SF29">
    <property type="entry name" value="RWP-RK DOMAIN-CONTAINING PROTEIN"/>
    <property type="match status" value="1"/>
</dbReference>
<feature type="compositionally biased region" description="Low complexity" evidence="1">
    <location>
        <begin position="292"/>
        <end position="308"/>
    </location>
</feature>
<proteinExistence type="predicted"/>
<keyword evidence="3" id="KW-1185">Reference proteome</keyword>
<protein>
    <submittedName>
        <fullName evidence="2">Uncharacterized protein</fullName>
    </submittedName>
</protein>
<reference evidence="2" key="1">
    <citation type="submission" date="2018-08" db="EMBL/GenBank/DDBJ databases">
        <authorList>
            <person name="Rossello M."/>
        </authorList>
    </citation>
    <scope>NUCLEOTIDE SEQUENCE [LARGE SCALE GENOMIC DNA]</scope>
    <source>
        <strain evidence="2">cv. Chinese Spring</strain>
    </source>
</reference>
<feature type="region of interest" description="Disordered" evidence="1">
    <location>
        <begin position="517"/>
        <end position="540"/>
    </location>
</feature>
<feature type="compositionally biased region" description="Polar residues" evidence="1">
    <location>
        <begin position="342"/>
        <end position="351"/>
    </location>
</feature>
<dbReference type="InterPro" id="IPR044607">
    <property type="entry name" value="RKD-like"/>
</dbReference>
<feature type="compositionally biased region" description="Polar residues" evidence="1">
    <location>
        <begin position="313"/>
        <end position="322"/>
    </location>
</feature>
<dbReference type="AlphaFoldDB" id="A0A3B5XTN0"/>
<dbReference type="PANTHER" id="PTHR46373">
    <property type="entry name" value="PROTEIN RKD4"/>
    <property type="match status" value="1"/>
</dbReference>
<organism evidence="2">
    <name type="scientific">Triticum aestivum</name>
    <name type="common">Wheat</name>
    <dbReference type="NCBI Taxonomy" id="4565"/>
    <lineage>
        <taxon>Eukaryota</taxon>
        <taxon>Viridiplantae</taxon>
        <taxon>Streptophyta</taxon>
        <taxon>Embryophyta</taxon>
        <taxon>Tracheophyta</taxon>
        <taxon>Spermatophyta</taxon>
        <taxon>Magnoliopsida</taxon>
        <taxon>Liliopsida</taxon>
        <taxon>Poales</taxon>
        <taxon>Poaceae</taxon>
        <taxon>BOP clade</taxon>
        <taxon>Pooideae</taxon>
        <taxon>Triticodae</taxon>
        <taxon>Triticeae</taxon>
        <taxon>Triticinae</taxon>
        <taxon>Triticum</taxon>
    </lineage>
</organism>
<sequence>MADEHYDESYVDCFINFDAMEEPSMEDLLGARQTRAVAAQHQQDAATLVHQAPPSDDVEAQYLQAPAPPRPPIQQQQLPYEPYFYGFHDEILMPEPIPQVHPVMQVQNAPSAHMQNHQAPAPALLHEHDQYQHLLGDVPQAPAAPADHEDHQILDGPSDIMLDESLLHDLMQMLTPTADVHLEVAPSDRVQHLQAPATAVQHQQTLGQSSAHYLHGPIPGEASVHMQHHQATAEPAAPFHQEQHLQAPVHQMQMQHQSSDYSFGDIVLDDSLLQDLMQMPSPMAHDIQAAPADHVQQVQAPAPAVQHHLQQMPAESSPQGFRNQMLGESSARRFHDQVPDEASTSGSSQTPMPACQEDILSPRSSGCSSMVREYLNQNDQFDIAEAPLMSDSGSNGVPSAGLMEDDQGFVPLIPGQLQCSQCHVVRQIRFQCEVPLVHIFLHSTTHTSFEDAIRNRNVSARGTFEHAILDRHHFAVGGQVPRAERMYIDFHRRTGEFVLNFLANIVDALRMEKGGTLEDTSETVQRAPSRSNVNPNPALRNDTLQQVETTMLNMIINSTAVNAEAAQPAPPPPAAEPEPAIDTATNTVHEILTPTNIFDSSNVVPEEHPISEAAKLQQEGTASLSAEEEEEVEMRQYLHEMMVKARRELDMPYGPVQKFCRGNTYTWMWRRINTLNRRIINFVEKSLNVTLNGLLRIKTEVNEAVVEKERLLAEIVRGMKKQRESRGKNDREAGTSGIKKAGGASN</sequence>